<name>A0A0C3E5D5_9AGAM</name>
<dbReference type="InParanoid" id="A0A0C3E5D5"/>
<gene>
    <name evidence="2" type="ORF">SCLCIDRAFT_1214029</name>
</gene>
<dbReference type="AlphaFoldDB" id="A0A0C3E5D5"/>
<reference evidence="3" key="2">
    <citation type="submission" date="2015-01" db="EMBL/GenBank/DDBJ databases">
        <title>Evolutionary Origins and Diversification of the Mycorrhizal Mutualists.</title>
        <authorList>
            <consortium name="DOE Joint Genome Institute"/>
            <consortium name="Mycorrhizal Genomics Consortium"/>
            <person name="Kohler A."/>
            <person name="Kuo A."/>
            <person name="Nagy L.G."/>
            <person name="Floudas D."/>
            <person name="Copeland A."/>
            <person name="Barry K.W."/>
            <person name="Cichocki N."/>
            <person name="Veneault-Fourrey C."/>
            <person name="LaButti K."/>
            <person name="Lindquist E.A."/>
            <person name="Lipzen A."/>
            <person name="Lundell T."/>
            <person name="Morin E."/>
            <person name="Murat C."/>
            <person name="Riley R."/>
            <person name="Ohm R."/>
            <person name="Sun H."/>
            <person name="Tunlid A."/>
            <person name="Henrissat B."/>
            <person name="Grigoriev I.V."/>
            <person name="Hibbett D.S."/>
            <person name="Martin F."/>
        </authorList>
    </citation>
    <scope>NUCLEOTIDE SEQUENCE [LARGE SCALE GENOMIC DNA]</scope>
    <source>
        <strain evidence="3">Foug A</strain>
    </source>
</reference>
<accession>A0A0C3E5D5</accession>
<feature type="compositionally biased region" description="Polar residues" evidence="1">
    <location>
        <begin position="31"/>
        <end position="40"/>
    </location>
</feature>
<dbReference type="HOGENOM" id="CLU_2997790_0_0_1"/>
<dbReference type="Proteomes" id="UP000053989">
    <property type="component" value="Unassembled WGS sequence"/>
</dbReference>
<dbReference type="EMBL" id="KN822033">
    <property type="protein sequence ID" value="KIM63634.1"/>
    <property type="molecule type" value="Genomic_DNA"/>
</dbReference>
<proteinExistence type="predicted"/>
<keyword evidence="3" id="KW-1185">Reference proteome</keyword>
<feature type="region of interest" description="Disordered" evidence="1">
    <location>
        <begin position="1"/>
        <end position="57"/>
    </location>
</feature>
<organism evidence="2 3">
    <name type="scientific">Scleroderma citrinum Foug A</name>
    <dbReference type="NCBI Taxonomy" id="1036808"/>
    <lineage>
        <taxon>Eukaryota</taxon>
        <taxon>Fungi</taxon>
        <taxon>Dikarya</taxon>
        <taxon>Basidiomycota</taxon>
        <taxon>Agaricomycotina</taxon>
        <taxon>Agaricomycetes</taxon>
        <taxon>Agaricomycetidae</taxon>
        <taxon>Boletales</taxon>
        <taxon>Sclerodermatineae</taxon>
        <taxon>Sclerodermataceae</taxon>
        <taxon>Scleroderma</taxon>
    </lineage>
</organism>
<evidence type="ECO:0000313" key="3">
    <source>
        <dbReference type="Proteomes" id="UP000053989"/>
    </source>
</evidence>
<sequence>MPFVSTQGAMMQQGSRIQKLYPCNSPRLPDSTPQTTSHNSRGVRKHEANCSPRHGWR</sequence>
<feature type="compositionally biased region" description="Polar residues" evidence="1">
    <location>
        <begin position="1"/>
        <end position="16"/>
    </location>
</feature>
<evidence type="ECO:0000256" key="1">
    <source>
        <dbReference type="SAM" id="MobiDB-lite"/>
    </source>
</evidence>
<reference evidence="2 3" key="1">
    <citation type="submission" date="2014-04" db="EMBL/GenBank/DDBJ databases">
        <authorList>
            <consortium name="DOE Joint Genome Institute"/>
            <person name="Kuo A."/>
            <person name="Kohler A."/>
            <person name="Nagy L.G."/>
            <person name="Floudas D."/>
            <person name="Copeland A."/>
            <person name="Barry K.W."/>
            <person name="Cichocki N."/>
            <person name="Veneault-Fourrey C."/>
            <person name="LaButti K."/>
            <person name="Lindquist E.A."/>
            <person name="Lipzen A."/>
            <person name="Lundell T."/>
            <person name="Morin E."/>
            <person name="Murat C."/>
            <person name="Sun H."/>
            <person name="Tunlid A."/>
            <person name="Henrissat B."/>
            <person name="Grigoriev I.V."/>
            <person name="Hibbett D.S."/>
            <person name="Martin F."/>
            <person name="Nordberg H.P."/>
            <person name="Cantor M.N."/>
            <person name="Hua S.X."/>
        </authorList>
    </citation>
    <scope>NUCLEOTIDE SEQUENCE [LARGE SCALE GENOMIC DNA]</scope>
    <source>
        <strain evidence="2 3">Foug A</strain>
    </source>
</reference>
<protein>
    <submittedName>
        <fullName evidence="2">Uncharacterized protein</fullName>
    </submittedName>
</protein>
<evidence type="ECO:0000313" key="2">
    <source>
        <dbReference type="EMBL" id="KIM63634.1"/>
    </source>
</evidence>